<dbReference type="PANTHER" id="PTHR43019">
    <property type="entry name" value="SERINE ENDOPROTEASE DEGS"/>
    <property type="match status" value="1"/>
</dbReference>
<sequence length="571" mass="62974">MRYLSVPLLIISLFFIGAHLAYAEGFRAASDECIIIIASRKSAAETNEFLSDLSNNFTPQVYLTDTNWLAITAGAVKKHTAQAKITRWKNAGQIPMDSFCSSGRSLIEKVRLNDGTIDKEWINTYLFAGVDFSIFSKNDLRALQAALTLHGEYEGLIDGEWGPRSQSAFVSYVNNNYTTTPSRFHIAMLAAELVDEIEKANWTLQTFPESNLSLLLPKGIVSPEREPDFYAWSNPDETLSIIVSHGHPRLTASIHKEILKDAPTTRRPIYKVRNEYRWVTAITYDDGGRVYLRSDRNAKNWSNVFLFATAEHRHDLALMAASVSNTDISNIYFNDEGFLWQQIEFAIYGSGESKPEQSAKVAVTDESPRSSGTGFYINEAGQLLTNEHVVENCSAISVNAYSYEITALSPEFDLAVISPKLSAADPTKIARFSRNEAKLNSDVTVAGFPYLDLFQDISITRGAVSSLSGILGDPSQIRITAPVQSGNSGGPLLDKAGNVVGVIVSKLNAQKVAENFGDTPQNVNFAINADVAKFFLRSNQIQFHEANSAEALTSTEIAELASEFTHPILCY</sequence>
<dbReference type="InterPro" id="IPR009003">
    <property type="entry name" value="Peptidase_S1_PA"/>
</dbReference>
<keyword evidence="1" id="KW-0378">Hydrolase</keyword>
<name>A0ABS9ED05_9HYPH</name>
<proteinExistence type="predicted"/>
<comment type="caution">
    <text evidence="1">The sequence shown here is derived from an EMBL/GenBank/DDBJ whole genome shotgun (WGS) entry which is preliminary data.</text>
</comment>
<gene>
    <name evidence="1" type="ORF">L1I42_14890</name>
</gene>
<evidence type="ECO:0000313" key="1">
    <source>
        <dbReference type="EMBL" id="MCF4099779.1"/>
    </source>
</evidence>
<dbReference type="InterPro" id="IPR043504">
    <property type="entry name" value="Peptidase_S1_PA_chymotrypsin"/>
</dbReference>
<organism evidence="1 2">
    <name type="scientific">Maritalea mediterranea</name>
    <dbReference type="NCBI Taxonomy" id="2909667"/>
    <lineage>
        <taxon>Bacteria</taxon>
        <taxon>Pseudomonadati</taxon>
        <taxon>Pseudomonadota</taxon>
        <taxon>Alphaproteobacteria</taxon>
        <taxon>Hyphomicrobiales</taxon>
        <taxon>Devosiaceae</taxon>
        <taxon>Maritalea</taxon>
    </lineage>
</organism>
<protein>
    <submittedName>
        <fullName evidence="1">Serine protease</fullName>
    </submittedName>
</protein>
<dbReference type="Pfam" id="PF13365">
    <property type="entry name" value="Trypsin_2"/>
    <property type="match status" value="1"/>
</dbReference>
<keyword evidence="2" id="KW-1185">Reference proteome</keyword>
<dbReference type="GO" id="GO:0008233">
    <property type="term" value="F:peptidase activity"/>
    <property type="evidence" value="ECO:0007669"/>
    <property type="project" value="UniProtKB-KW"/>
</dbReference>
<dbReference type="Proteomes" id="UP001201217">
    <property type="component" value="Unassembled WGS sequence"/>
</dbReference>
<accession>A0ABS9ED05</accession>
<keyword evidence="1" id="KW-0645">Protease</keyword>
<dbReference type="SUPFAM" id="SSF50494">
    <property type="entry name" value="Trypsin-like serine proteases"/>
    <property type="match status" value="1"/>
</dbReference>
<dbReference type="PANTHER" id="PTHR43019:SF23">
    <property type="entry name" value="PROTEASE DO-LIKE 5, CHLOROPLASTIC"/>
    <property type="match status" value="1"/>
</dbReference>
<reference evidence="1 2" key="1">
    <citation type="submission" date="2022-01" db="EMBL/GenBank/DDBJ databases">
        <title>Maritalea mediterranea sp. nov., isolated from marine plastic residues from the Malva-rosa beach (Valencia, Spain).</title>
        <authorList>
            <person name="Vidal-Verdu A."/>
            <person name="Molina-Menor E."/>
            <person name="Pascual J."/>
            <person name="Pereto J."/>
            <person name="Porcar M."/>
        </authorList>
    </citation>
    <scope>NUCLEOTIDE SEQUENCE [LARGE SCALE GENOMIC DNA]</scope>
    <source>
        <strain evidence="1 2">P4.10X</strain>
    </source>
</reference>
<dbReference type="RefSeq" id="WP_236115486.1">
    <property type="nucleotide sequence ID" value="NZ_JAKGTI010000003.1"/>
</dbReference>
<dbReference type="GO" id="GO:0006508">
    <property type="term" value="P:proteolysis"/>
    <property type="evidence" value="ECO:0007669"/>
    <property type="project" value="UniProtKB-KW"/>
</dbReference>
<dbReference type="Gene3D" id="2.40.10.10">
    <property type="entry name" value="Trypsin-like serine proteases"/>
    <property type="match status" value="2"/>
</dbReference>
<dbReference type="EMBL" id="JAKGTI010000003">
    <property type="protein sequence ID" value="MCF4099779.1"/>
    <property type="molecule type" value="Genomic_DNA"/>
</dbReference>
<evidence type="ECO:0000313" key="2">
    <source>
        <dbReference type="Proteomes" id="UP001201217"/>
    </source>
</evidence>